<dbReference type="AlphaFoldDB" id="A0A699J4A2"/>
<protein>
    <submittedName>
        <fullName evidence="1">Uncharacterized protein</fullName>
    </submittedName>
</protein>
<comment type="caution">
    <text evidence="1">The sequence shown here is derived from an EMBL/GenBank/DDBJ whole genome shotgun (WGS) entry which is preliminary data.</text>
</comment>
<sequence>PAPDKPDNDLSMLAIPEAFIGGCDVHTIQWSKTDGKEAVWIGRSGLKLREHSSSPS</sequence>
<proteinExistence type="predicted"/>
<feature type="non-terminal residue" evidence="1">
    <location>
        <position position="1"/>
    </location>
</feature>
<gene>
    <name evidence="1" type="ORF">Tci_582762</name>
</gene>
<organism evidence="1">
    <name type="scientific">Tanacetum cinerariifolium</name>
    <name type="common">Dalmatian daisy</name>
    <name type="synonym">Chrysanthemum cinerariifolium</name>
    <dbReference type="NCBI Taxonomy" id="118510"/>
    <lineage>
        <taxon>Eukaryota</taxon>
        <taxon>Viridiplantae</taxon>
        <taxon>Streptophyta</taxon>
        <taxon>Embryophyta</taxon>
        <taxon>Tracheophyta</taxon>
        <taxon>Spermatophyta</taxon>
        <taxon>Magnoliopsida</taxon>
        <taxon>eudicotyledons</taxon>
        <taxon>Gunneridae</taxon>
        <taxon>Pentapetalae</taxon>
        <taxon>asterids</taxon>
        <taxon>campanulids</taxon>
        <taxon>Asterales</taxon>
        <taxon>Asteraceae</taxon>
        <taxon>Asteroideae</taxon>
        <taxon>Anthemideae</taxon>
        <taxon>Anthemidinae</taxon>
        <taxon>Tanacetum</taxon>
    </lineage>
</organism>
<evidence type="ECO:0000313" key="1">
    <source>
        <dbReference type="EMBL" id="GFA10790.1"/>
    </source>
</evidence>
<accession>A0A699J4A2</accession>
<reference evidence="1" key="1">
    <citation type="journal article" date="2019" name="Sci. Rep.">
        <title>Draft genome of Tanacetum cinerariifolium, the natural source of mosquito coil.</title>
        <authorList>
            <person name="Yamashiro T."/>
            <person name="Shiraishi A."/>
            <person name="Satake H."/>
            <person name="Nakayama K."/>
        </authorList>
    </citation>
    <scope>NUCLEOTIDE SEQUENCE</scope>
</reference>
<name>A0A699J4A2_TANCI</name>
<dbReference type="EMBL" id="BKCJ010370077">
    <property type="protein sequence ID" value="GFA10790.1"/>
    <property type="molecule type" value="Genomic_DNA"/>
</dbReference>